<reference evidence="2 3" key="1">
    <citation type="submission" date="2016-09" db="EMBL/GenBank/DDBJ databases">
        <authorList>
            <person name="Capua I."/>
            <person name="De Benedictis P."/>
            <person name="Joannis T."/>
            <person name="Lombin L.H."/>
            <person name="Cattoli G."/>
        </authorList>
    </citation>
    <scope>NUCLEOTIDE SEQUENCE [LARGE SCALE GENOMIC DNA]</scope>
    <source>
        <strain evidence="2 3">IMI 309357</strain>
    </source>
</reference>
<keyword evidence="3" id="KW-1185">Reference proteome</keyword>
<evidence type="ECO:0000256" key="1">
    <source>
        <dbReference type="SAM" id="MobiDB-lite"/>
    </source>
</evidence>
<protein>
    <recommendedName>
        <fullName evidence="4">Apple domain-containing protein</fullName>
    </recommendedName>
</protein>
<organism evidence="2 3">
    <name type="scientific">Colletotrichum orchidophilum</name>
    <dbReference type="NCBI Taxonomy" id="1209926"/>
    <lineage>
        <taxon>Eukaryota</taxon>
        <taxon>Fungi</taxon>
        <taxon>Dikarya</taxon>
        <taxon>Ascomycota</taxon>
        <taxon>Pezizomycotina</taxon>
        <taxon>Sordariomycetes</taxon>
        <taxon>Hypocreomycetidae</taxon>
        <taxon>Glomerellales</taxon>
        <taxon>Glomerellaceae</taxon>
        <taxon>Colletotrichum</taxon>
    </lineage>
</organism>
<sequence length="190" mass="20191">MSVLNICFTHHAFPRLAIISDSSNLALSATLPLFISHQSSNTSSFKSHHQYGPPPSTIKLPFTIATIATIPAIPAFAAVAEAGPLAIRDPVAVTADACQKLCEADPGRQSFVFGLARSDTIPLCYLYAVPASRVPQQSNTNLMIFHKIAPASPPPLPLRLTLVPTPATPAPTKSNTGAKTDNNNNNNNRE</sequence>
<evidence type="ECO:0000313" key="2">
    <source>
        <dbReference type="EMBL" id="OHE99326.1"/>
    </source>
</evidence>
<dbReference type="AlphaFoldDB" id="A0A1G4BDC0"/>
<dbReference type="Proteomes" id="UP000176998">
    <property type="component" value="Unassembled WGS sequence"/>
</dbReference>
<dbReference type="OrthoDB" id="3793367at2759"/>
<dbReference type="EMBL" id="MJBS01000037">
    <property type="protein sequence ID" value="OHE99326.1"/>
    <property type="molecule type" value="Genomic_DNA"/>
</dbReference>
<dbReference type="GeneID" id="34558520"/>
<dbReference type="RefSeq" id="XP_022476475.1">
    <property type="nucleotide sequence ID" value="XM_022617010.1"/>
</dbReference>
<name>A0A1G4BDC0_9PEZI</name>
<gene>
    <name evidence="2" type="ORF">CORC01_05367</name>
</gene>
<feature type="region of interest" description="Disordered" evidence="1">
    <location>
        <begin position="162"/>
        <end position="190"/>
    </location>
</feature>
<evidence type="ECO:0000313" key="3">
    <source>
        <dbReference type="Proteomes" id="UP000176998"/>
    </source>
</evidence>
<proteinExistence type="predicted"/>
<accession>A0A1G4BDC0</accession>
<comment type="caution">
    <text evidence="2">The sequence shown here is derived from an EMBL/GenBank/DDBJ whole genome shotgun (WGS) entry which is preliminary data.</text>
</comment>
<evidence type="ECO:0008006" key="4">
    <source>
        <dbReference type="Google" id="ProtNLM"/>
    </source>
</evidence>